<dbReference type="PANTHER" id="PTHR11827:SF6">
    <property type="entry name" value="SOLUTE CARRIER FAMILY 12 MEMBER 8"/>
    <property type="match status" value="1"/>
</dbReference>
<dbReference type="GO" id="GO:0055064">
    <property type="term" value="P:chloride ion homeostasis"/>
    <property type="evidence" value="ECO:0007669"/>
    <property type="project" value="TreeGrafter"/>
</dbReference>
<dbReference type="InterPro" id="IPR004842">
    <property type="entry name" value="SLC12A_fam"/>
</dbReference>
<name>A0A0M4EJ92_DROBS</name>
<evidence type="ECO:0000256" key="7">
    <source>
        <dbReference type="ARBA" id="ARBA00022958"/>
    </source>
</evidence>
<comment type="similarity">
    <text evidence="2">Belongs to the SLC12A transporter family.</text>
</comment>
<evidence type="ECO:0000256" key="13">
    <source>
        <dbReference type="SAM" id="MobiDB-lite"/>
    </source>
</evidence>
<dbReference type="Gene3D" id="1.20.1740.10">
    <property type="entry name" value="Amino acid/polyamine transporter I"/>
    <property type="match status" value="1"/>
</dbReference>
<dbReference type="EMBL" id="CP012528">
    <property type="protein sequence ID" value="ALC49154.1"/>
    <property type="molecule type" value="Genomic_DNA"/>
</dbReference>
<sequence length="709" mass="77376">MSNSGENNGNRRANVDWQRFGLGGDDDGEITVANFRQRSNNNTGGFVDLGNEYTYAAGGHHASGANEIFAGEQGDKPWWRSSFFISQPVLFGTWDGVFTSCLINVFGVIVFLRSGWIVAQAGILNAVLIIFCTVVIALVSVLSAIGICERCRVESGGVYFLIAHTLGSRFGGALGLLYCFGQAVGCALNVMGFGESMAGLVGLEGNTWAIRGFATAAVLLLGCINVAGVKWVIKLQFILLMILLISALDFMVGSFIGEDAEHSFDGWMSGNFMENLWPKYEDGYSWFRVFGVFFPTVTGVLSGINMSGDLRAPSTDIPNGTLAAFGTSTFLYMVFVLFLGATCRRAILYSDFMIAVKVSAVHFLLLAGIYVSSMSSCLGAMYGTPRVLQSIAKESVIPGIDALGKGRGPNKVPLYAMAVVAVVTVTFIIVGDINFLAPIVTMPFLMTYACIDYAYFALAQTFDIQEQREERFRIQASSPSYETRRYGSVGDAGNDLDLLFPDRVRHKNLQSPQNSPMHQTHVPPPMPSVNIVDFNAPAPSTSAQGEATTEGGEAPATQGGSDGEEEVEPIAPIRPPIHSKTKNWYSGFCNRWASLLGALTKLLVMLLVNWYYALTCFLVVFVVWFYVGTANPAVKPGLTAEFNFFGWLKSVIFRCFGKRMHEYEQIVVTPSCPGVDLSPTQLNEQNEDFRPRPNYHHSSVIEGRLIDDI</sequence>
<evidence type="ECO:0000256" key="10">
    <source>
        <dbReference type="ARBA" id="ARBA00023136"/>
    </source>
</evidence>
<dbReference type="FunFam" id="1.20.1740.10:FF:000030">
    <property type="entry name" value="solute carrier family 12 member 8"/>
    <property type="match status" value="1"/>
</dbReference>
<organism evidence="16 17">
    <name type="scientific">Drosophila busckii</name>
    <name type="common">Fruit fly</name>
    <dbReference type="NCBI Taxonomy" id="30019"/>
    <lineage>
        <taxon>Eukaryota</taxon>
        <taxon>Metazoa</taxon>
        <taxon>Ecdysozoa</taxon>
        <taxon>Arthropoda</taxon>
        <taxon>Hexapoda</taxon>
        <taxon>Insecta</taxon>
        <taxon>Pterygota</taxon>
        <taxon>Neoptera</taxon>
        <taxon>Endopterygota</taxon>
        <taxon>Diptera</taxon>
        <taxon>Brachycera</taxon>
        <taxon>Muscomorpha</taxon>
        <taxon>Ephydroidea</taxon>
        <taxon>Drosophilidae</taxon>
        <taxon>Drosophila</taxon>
    </lineage>
</organism>
<feature type="transmembrane region" description="Helical" evidence="14">
    <location>
        <begin position="123"/>
        <end position="148"/>
    </location>
</feature>
<dbReference type="GO" id="GO:0015379">
    <property type="term" value="F:potassium:chloride symporter activity"/>
    <property type="evidence" value="ECO:0007669"/>
    <property type="project" value="TreeGrafter"/>
</dbReference>
<keyword evidence="9" id="KW-0406">Ion transport</keyword>
<evidence type="ECO:0000256" key="11">
    <source>
        <dbReference type="ARBA" id="ARBA00023214"/>
    </source>
</evidence>
<feature type="transmembrane region" description="Helical" evidence="14">
    <location>
        <begin position="169"/>
        <end position="193"/>
    </location>
</feature>
<evidence type="ECO:0000256" key="1">
    <source>
        <dbReference type="ARBA" id="ARBA00004141"/>
    </source>
</evidence>
<feature type="transmembrane region" description="Helical" evidence="14">
    <location>
        <begin position="347"/>
        <end position="371"/>
    </location>
</feature>
<dbReference type="InterPro" id="IPR004841">
    <property type="entry name" value="AA-permease/SLC12A_dom"/>
</dbReference>
<evidence type="ECO:0000256" key="3">
    <source>
        <dbReference type="ARBA" id="ARBA00022448"/>
    </source>
</evidence>
<evidence type="ECO:0000313" key="17">
    <source>
        <dbReference type="Proteomes" id="UP000494163"/>
    </source>
</evidence>
<feature type="region of interest" description="Disordered" evidence="13">
    <location>
        <begin position="540"/>
        <end position="568"/>
    </location>
</feature>
<evidence type="ECO:0000256" key="6">
    <source>
        <dbReference type="ARBA" id="ARBA00022847"/>
    </source>
</evidence>
<reference evidence="16 17" key="1">
    <citation type="submission" date="2015-08" db="EMBL/GenBank/DDBJ databases">
        <title>Ancestral chromatin configuration constrains chromatin evolution on differentiating sex chromosomes in Drosophila.</title>
        <authorList>
            <person name="Zhou Q."/>
            <person name="Bachtrog D."/>
        </authorList>
    </citation>
    <scope>NUCLEOTIDE SEQUENCE [LARGE SCALE GENOMIC DNA]</scope>
    <source>
        <tissue evidence="16">Whole larvae</tissue>
    </source>
</reference>
<dbReference type="STRING" id="30019.A0A0M4EJ92"/>
<dbReference type="AlphaFoldDB" id="A0A0M4EJ92"/>
<dbReference type="GO" id="GO:1990573">
    <property type="term" value="P:potassium ion import across plasma membrane"/>
    <property type="evidence" value="ECO:0007669"/>
    <property type="project" value="TreeGrafter"/>
</dbReference>
<protein>
    <recommendedName>
        <fullName evidence="12">Solute carrier family 12 member 8</fullName>
    </recommendedName>
</protein>
<keyword evidence="5 14" id="KW-0812">Transmembrane</keyword>
<feature type="transmembrane region" description="Helical" evidence="14">
    <location>
        <begin position="320"/>
        <end position="341"/>
    </location>
</feature>
<comment type="subcellular location">
    <subcellularLocation>
        <location evidence="1">Membrane</location>
        <topology evidence="1">Multi-pass membrane protein</topology>
    </subcellularLocation>
</comment>
<evidence type="ECO:0000256" key="5">
    <source>
        <dbReference type="ARBA" id="ARBA00022692"/>
    </source>
</evidence>
<feature type="transmembrane region" description="Helical" evidence="14">
    <location>
        <begin position="286"/>
        <end position="308"/>
    </location>
</feature>
<evidence type="ECO:0000256" key="4">
    <source>
        <dbReference type="ARBA" id="ARBA00022538"/>
    </source>
</evidence>
<feature type="domain" description="Amino acid permease/ SLC12A" evidence="15">
    <location>
        <begin position="97"/>
        <end position="475"/>
    </location>
</feature>
<dbReference type="OMA" id="IMFIIQW"/>
<keyword evidence="3" id="KW-0813">Transport</keyword>
<evidence type="ECO:0000259" key="15">
    <source>
        <dbReference type="Pfam" id="PF00324"/>
    </source>
</evidence>
<evidence type="ECO:0000256" key="2">
    <source>
        <dbReference type="ARBA" id="ARBA00010593"/>
    </source>
</evidence>
<dbReference type="Proteomes" id="UP000494163">
    <property type="component" value="Chromosome X"/>
</dbReference>
<dbReference type="OrthoDB" id="2020542at2759"/>
<gene>
    <name evidence="16" type="ORF">Dbus_chrXg1010</name>
</gene>
<feature type="transmembrane region" description="Helical" evidence="14">
    <location>
        <begin position="602"/>
        <end position="627"/>
    </location>
</feature>
<dbReference type="GO" id="GO:0055075">
    <property type="term" value="P:potassium ion homeostasis"/>
    <property type="evidence" value="ECO:0007669"/>
    <property type="project" value="TreeGrafter"/>
</dbReference>
<feature type="transmembrane region" description="Helical" evidence="14">
    <location>
        <begin position="412"/>
        <end position="430"/>
    </location>
</feature>
<feature type="transmembrane region" description="Helical" evidence="14">
    <location>
        <begin position="208"/>
        <end position="228"/>
    </location>
</feature>
<keyword evidence="6" id="KW-0769">Symport</keyword>
<evidence type="ECO:0000256" key="8">
    <source>
        <dbReference type="ARBA" id="ARBA00022989"/>
    </source>
</evidence>
<dbReference type="GO" id="GO:0016020">
    <property type="term" value="C:membrane"/>
    <property type="evidence" value="ECO:0007669"/>
    <property type="project" value="UniProtKB-SubCell"/>
</dbReference>
<evidence type="ECO:0000256" key="12">
    <source>
        <dbReference type="ARBA" id="ARBA00073711"/>
    </source>
</evidence>
<dbReference type="PANTHER" id="PTHR11827">
    <property type="entry name" value="SOLUTE CARRIER FAMILY 12, CATION COTRANSPORTERS"/>
    <property type="match status" value="1"/>
</dbReference>
<accession>A0A0M4EJ92</accession>
<evidence type="ECO:0000256" key="9">
    <source>
        <dbReference type="ARBA" id="ARBA00023065"/>
    </source>
</evidence>
<feature type="transmembrane region" description="Helical" evidence="14">
    <location>
        <begin position="235"/>
        <end position="256"/>
    </location>
</feature>
<evidence type="ECO:0000313" key="16">
    <source>
        <dbReference type="EMBL" id="ALC49154.1"/>
    </source>
</evidence>
<keyword evidence="4" id="KW-0633">Potassium transport</keyword>
<keyword evidence="11" id="KW-0868">Chloride</keyword>
<dbReference type="Pfam" id="PF00324">
    <property type="entry name" value="AA_permease"/>
    <property type="match status" value="1"/>
</dbReference>
<proteinExistence type="inferred from homology"/>
<feature type="transmembrane region" description="Helical" evidence="14">
    <location>
        <begin position="89"/>
        <end position="111"/>
    </location>
</feature>
<feature type="transmembrane region" description="Helical" evidence="14">
    <location>
        <begin position="436"/>
        <end position="458"/>
    </location>
</feature>
<dbReference type="GO" id="GO:0006884">
    <property type="term" value="P:cell volume homeostasis"/>
    <property type="evidence" value="ECO:0007669"/>
    <property type="project" value="TreeGrafter"/>
</dbReference>
<keyword evidence="7" id="KW-0630">Potassium</keyword>
<keyword evidence="17" id="KW-1185">Reference proteome</keyword>
<keyword evidence="10 14" id="KW-0472">Membrane</keyword>
<evidence type="ECO:0000256" key="14">
    <source>
        <dbReference type="SAM" id="Phobius"/>
    </source>
</evidence>
<keyword evidence="8 14" id="KW-1133">Transmembrane helix</keyword>